<feature type="domain" description="TRASH" evidence="1">
    <location>
        <begin position="48"/>
        <end position="85"/>
    </location>
</feature>
<dbReference type="RefSeq" id="WP_068541130.1">
    <property type="nucleotide sequence ID" value="NZ_LSFI01000008.1"/>
</dbReference>
<dbReference type="Gene3D" id="1.10.620.20">
    <property type="entry name" value="Ribonucleotide Reductase, subunit A"/>
    <property type="match status" value="1"/>
</dbReference>
<organism evidence="2 3">
    <name type="scientific">Thermodesulfatator autotrophicus</name>
    <dbReference type="NCBI Taxonomy" id="1795632"/>
    <lineage>
        <taxon>Bacteria</taxon>
        <taxon>Pseudomonadati</taxon>
        <taxon>Thermodesulfobacteriota</taxon>
        <taxon>Thermodesulfobacteria</taxon>
        <taxon>Thermodesulfobacteriales</taxon>
        <taxon>Thermodesulfatatoraceae</taxon>
        <taxon>Thermodesulfatator</taxon>
    </lineage>
</organism>
<dbReference type="GO" id="GO:0016491">
    <property type="term" value="F:oxidoreductase activity"/>
    <property type="evidence" value="ECO:0007669"/>
    <property type="project" value="InterPro"/>
</dbReference>
<comment type="caution">
    <text evidence="2">The sequence shown here is derived from an EMBL/GenBank/DDBJ whole genome shotgun (WGS) entry which is preliminary data.</text>
</comment>
<accession>A0A177EA03</accession>
<dbReference type="Pfam" id="PF04945">
    <property type="entry name" value="YHS"/>
    <property type="match status" value="1"/>
</dbReference>
<dbReference type="InterPro" id="IPR007029">
    <property type="entry name" value="YHS_dom"/>
</dbReference>
<dbReference type="InterPro" id="IPR011017">
    <property type="entry name" value="TRASH_dom"/>
</dbReference>
<keyword evidence="3" id="KW-1185">Reference proteome</keyword>
<dbReference type="EMBL" id="LSFI01000008">
    <property type="protein sequence ID" value="OAG28250.1"/>
    <property type="molecule type" value="Genomic_DNA"/>
</dbReference>
<dbReference type="OrthoDB" id="3078737at2"/>
<dbReference type="InterPro" id="IPR012348">
    <property type="entry name" value="RNR-like"/>
</dbReference>
<reference evidence="2 3" key="1">
    <citation type="submission" date="2016-02" db="EMBL/GenBank/DDBJ databases">
        <title>Draft genome sequence of Thermodesulfatator sp. S606.</title>
        <authorList>
            <person name="Lai Q."/>
            <person name="Cao J."/>
            <person name="Dupont S."/>
            <person name="Shao Z."/>
            <person name="Jebbar M."/>
            <person name="Alain K."/>
        </authorList>
    </citation>
    <scope>NUCLEOTIDE SEQUENCE [LARGE SCALE GENOMIC DNA]</scope>
    <source>
        <strain evidence="2 3">S606</strain>
    </source>
</reference>
<dbReference type="SMART" id="SM00746">
    <property type="entry name" value="TRASH"/>
    <property type="match status" value="1"/>
</dbReference>
<evidence type="ECO:0000259" key="1">
    <source>
        <dbReference type="SMART" id="SM00746"/>
    </source>
</evidence>
<protein>
    <recommendedName>
        <fullName evidence="1">TRASH domain-containing protein</fullName>
    </recommendedName>
</protein>
<dbReference type="AlphaFoldDB" id="A0A177EA03"/>
<sequence length="93" mass="10760">MFRIILIIVLIWLIWFALKAIWKDLRRVRPKSKTSSSLPEVADKLVKDPVCGVYCPRKSAYTAIWQGKVYYFCSEECRQKFLAEKKAKASSSG</sequence>
<name>A0A177EA03_9BACT</name>
<evidence type="ECO:0000313" key="3">
    <source>
        <dbReference type="Proteomes" id="UP000076964"/>
    </source>
</evidence>
<dbReference type="STRING" id="1795632.TH606_02545"/>
<dbReference type="Proteomes" id="UP000076964">
    <property type="component" value="Unassembled WGS sequence"/>
</dbReference>
<evidence type="ECO:0000313" key="2">
    <source>
        <dbReference type="EMBL" id="OAG28250.1"/>
    </source>
</evidence>
<proteinExistence type="predicted"/>
<gene>
    <name evidence="2" type="ORF">TH606_02545</name>
</gene>